<dbReference type="GO" id="GO:0098552">
    <property type="term" value="C:side of membrane"/>
    <property type="evidence" value="ECO:0007669"/>
    <property type="project" value="UniProtKB-ARBA"/>
</dbReference>
<dbReference type="Pfam" id="PF01145">
    <property type="entry name" value="Band_7"/>
    <property type="match status" value="1"/>
</dbReference>
<evidence type="ECO:0000313" key="3">
    <source>
        <dbReference type="EMBL" id="MBP0725611.1"/>
    </source>
</evidence>
<dbReference type="Gene3D" id="3.30.479.30">
    <property type="entry name" value="Band 7 domain"/>
    <property type="match status" value="1"/>
</dbReference>
<dbReference type="InterPro" id="IPR050710">
    <property type="entry name" value="Band7/mec-2_domain"/>
</dbReference>
<dbReference type="InterPro" id="IPR001107">
    <property type="entry name" value="Band_7"/>
</dbReference>
<accession>A0A940SJM1</accession>
<dbReference type="PRINTS" id="PR00721">
    <property type="entry name" value="STOMATIN"/>
</dbReference>
<dbReference type="AlphaFoldDB" id="A0A940SJM1"/>
<evidence type="ECO:0000256" key="1">
    <source>
        <dbReference type="ARBA" id="ARBA00008164"/>
    </source>
</evidence>
<comment type="similarity">
    <text evidence="1">Belongs to the band 7/mec-2 family.</text>
</comment>
<sequence length="316" mass="35571">MVGGIILGVIVLFIILLLLSSIRIVRQAEVYLVERLGKFHRELDSGIHILLPFIERISAKKNLREQVVDFPPQPVITKDNVTIQVDAIVYFQVTDPIRHEYEIANPIGAINNLTATTLRNLIGELELDQTLTSRDTVNSKLRVVLDEATDKWGMKVNRVELKNIIPPSDIQQAMERQMQAERTRRQQVLQAQGEKEAKILKAEGEKQSKILEAEGERLSQIERAKGEKESRILKAEGEASAILKIAESKSLGEKMILDVWKENNPTQAMIQLRSMEALVKVADGKSSKLVIPTDATKLLGMVESIKEVVRSDQKEE</sequence>
<dbReference type="PANTHER" id="PTHR43327:SF10">
    <property type="entry name" value="STOMATIN-LIKE PROTEIN 2, MITOCHONDRIAL"/>
    <property type="match status" value="1"/>
</dbReference>
<dbReference type="CDD" id="cd08829">
    <property type="entry name" value="SPFH_paraslipin"/>
    <property type="match status" value="1"/>
</dbReference>
<evidence type="ECO:0000313" key="4">
    <source>
        <dbReference type="Proteomes" id="UP000682134"/>
    </source>
</evidence>
<dbReference type="InterPro" id="IPR001972">
    <property type="entry name" value="Stomatin_HflK_fam"/>
</dbReference>
<proteinExistence type="inferred from homology"/>
<dbReference type="FunFam" id="3.30.479.30:FF:000004">
    <property type="entry name" value="Putative membrane protease family, stomatin"/>
    <property type="match status" value="1"/>
</dbReference>
<dbReference type="SMART" id="SM00244">
    <property type="entry name" value="PHB"/>
    <property type="match status" value="1"/>
</dbReference>
<gene>
    <name evidence="3" type="ORF">J5Y03_10560</name>
</gene>
<reference evidence="3" key="1">
    <citation type="submission" date="2021-04" db="EMBL/GenBank/DDBJ databases">
        <title>Genome seq and assembly of Bacillus sp.</title>
        <authorList>
            <person name="Chhetri G."/>
        </authorList>
    </citation>
    <scope>NUCLEOTIDE SEQUENCE</scope>
    <source>
        <strain evidence="3">RG28</strain>
    </source>
</reference>
<comment type="caution">
    <text evidence="3">The sequence shown here is derived from an EMBL/GenBank/DDBJ whole genome shotgun (WGS) entry which is preliminary data.</text>
</comment>
<dbReference type="InterPro" id="IPR036013">
    <property type="entry name" value="Band_7/SPFH_dom_sf"/>
</dbReference>
<dbReference type="Proteomes" id="UP000682134">
    <property type="component" value="Unassembled WGS sequence"/>
</dbReference>
<name>A0A940SJM1_9BACI</name>
<protein>
    <submittedName>
        <fullName evidence="3">SPFH/Band 7/PHB domain protein</fullName>
    </submittedName>
</protein>
<dbReference type="GO" id="GO:0005886">
    <property type="term" value="C:plasma membrane"/>
    <property type="evidence" value="ECO:0007669"/>
    <property type="project" value="UniProtKB-ARBA"/>
</dbReference>
<dbReference type="SUPFAM" id="SSF117892">
    <property type="entry name" value="Band 7/SPFH domain"/>
    <property type="match status" value="1"/>
</dbReference>
<feature type="domain" description="Band 7" evidence="2">
    <location>
        <begin position="20"/>
        <end position="178"/>
    </location>
</feature>
<dbReference type="EMBL" id="JAGIYQ010000006">
    <property type="protein sequence ID" value="MBP0725611.1"/>
    <property type="molecule type" value="Genomic_DNA"/>
</dbReference>
<dbReference type="RefSeq" id="WP_209405366.1">
    <property type="nucleotide sequence ID" value="NZ_JAGIYQ010000006.1"/>
</dbReference>
<organism evidence="3 4">
    <name type="scientific">Gottfriedia endophytica</name>
    <dbReference type="NCBI Taxonomy" id="2820819"/>
    <lineage>
        <taxon>Bacteria</taxon>
        <taxon>Bacillati</taxon>
        <taxon>Bacillota</taxon>
        <taxon>Bacilli</taxon>
        <taxon>Bacillales</taxon>
        <taxon>Bacillaceae</taxon>
        <taxon>Gottfriedia</taxon>
    </lineage>
</organism>
<keyword evidence="4" id="KW-1185">Reference proteome</keyword>
<evidence type="ECO:0000259" key="2">
    <source>
        <dbReference type="SMART" id="SM00244"/>
    </source>
</evidence>
<dbReference type="PANTHER" id="PTHR43327">
    <property type="entry name" value="STOMATIN-LIKE PROTEIN 2, MITOCHONDRIAL"/>
    <property type="match status" value="1"/>
</dbReference>